<keyword evidence="7" id="KW-0413">Isomerase</keyword>
<evidence type="ECO:0000256" key="8">
    <source>
        <dbReference type="ARBA" id="ARBA00034617"/>
    </source>
</evidence>
<name>A0A178MH21_9CHLR</name>
<dbReference type="GO" id="GO:0005524">
    <property type="term" value="F:ATP binding"/>
    <property type="evidence" value="ECO:0007669"/>
    <property type="project" value="UniProtKB-UniRule"/>
</dbReference>
<dbReference type="GO" id="GO:0016887">
    <property type="term" value="F:ATP hydrolysis activity"/>
    <property type="evidence" value="ECO:0007669"/>
    <property type="project" value="RHEA"/>
</dbReference>
<dbReference type="PROSITE" id="PS51198">
    <property type="entry name" value="UVRD_HELICASE_ATP_BIND"/>
    <property type="match status" value="1"/>
</dbReference>
<keyword evidence="4 11" id="KW-0347">Helicase</keyword>
<dbReference type="EC" id="5.6.2.4" evidence="9"/>
<dbReference type="AlphaFoldDB" id="A0A178MH21"/>
<evidence type="ECO:0000256" key="4">
    <source>
        <dbReference type="ARBA" id="ARBA00022806"/>
    </source>
</evidence>
<dbReference type="Gene3D" id="1.10.486.10">
    <property type="entry name" value="PCRA, domain 4"/>
    <property type="match status" value="1"/>
</dbReference>
<feature type="domain" description="UvrD-like helicase ATP-binding" evidence="12">
    <location>
        <begin position="7"/>
        <end position="287"/>
    </location>
</feature>
<evidence type="ECO:0000313" key="14">
    <source>
        <dbReference type="EMBL" id="OAN47405.1"/>
    </source>
</evidence>
<gene>
    <name evidence="14" type="ORF">A6A03_01305</name>
</gene>
<feature type="domain" description="UvrD-like helicase C-terminal" evidence="13">
    <location>
        <begin position="288"/>
        <end position="568"/>
    </location>
</feature>
<evidence type="ECO:0000256" key="7">
    <source>
        <dbReference type="ARBA" id="ARBA00023235"/>
    </source>
</evidence>
<keyword evidence="15" id="KW-1185">Reference proteome</keyword>
<keyword evidence="2 11" id="KW-0547">Nucleotide-binding</keyword>
<sequence length="747" mass="84654">MATDLLANLNPQQQRAVTTVTGPVLVLAGPGSGKTRVLTHRIAYLITEAGIDPLHILAVTFTNKAAREMRERLVGLLGEAVATDLTVGTFHAICARWLRRDIIHLGRERDFVIYDSDDQERLMKRVLRELNLNEKQNPPRAILGAISQAKNELVGPEEFARHTRSYFDEVVARCYARYQALLRESNALDFDDLLGETVRLFREHPAVLAHYQQRYRFLMVDEYQDTNRAQYLLVRALAERERNLFVVGDEAQSIYAWRGADIRNILQFERDYPDATVIMLEQNYRSTQAILDAAQALINASPQRKYAKRLWTTNGKGEQVILYEAANDEDEASFVVGEILRLIAEGAARPGDCAIMYRTNAQSRLVEEALVQAHLPYHVVGGVRFYERKEVKDVLAYLRLAANPYDSVSLQRVINWPGRGIGERTVSELIVWARQLGVPLYQALSELAGDAADHPFAARARSALLEFYTLIADLNRLREMMALGDLIDYLLARVEVQAALKREYDADEADDRWRNVQELRNAALAYANLPVENQLAAFLEDVALIADVDSLDRHTDVVTCITLHQAKGLEFPYVFVLGIEEGLLPHSRSQTDRDSLEEERRLLYVGMTRAQRRLYLCHAGQRALFGRVTASARSRFLADIPPALFKPLRRRGYRALPAPQPVMFNDRSFNQPPARRESGRSAPLPTPLKAVFFPGQRVRHATFGEGIVVSSRLIEGDEEVTVRFPDRERRLLASFARLEPITDGSDR</sequence>
<dbReference type="STRING" id="1707952.A6A03_01305"/>
<dbReference type="OrthoDB" id="9810135at2"/>
<dbReference type="EMBL" id="LWQS01000038">
    <property type="protein sequence ID" value="OAN47405.1"/>
    <property type="molecule type" value="Genomic_DNA"/>
</dbReference>
<reference evidence="14 15" key="1">
    <citation type="submission" date="2016-04" db="EMBL/GenBank/DDBJ databases">
        <title>Chloroflexus islandicus sp. nov., a thermophilic filamentous anoxygenic phototrophic bacterium from geyser Strokkur (Iceland).</title>
        <authorList>
            <person name="Gaisin V.A."/>
            <person name="Kalashnikov A.M."/>
            <person name="Sukhacheva M.V."/>
            <person name="Grouzdev D.S."/>
            <person name="Ivanov T.M."/>
            <person name="Kuznetsov B."/>
            <person name="Gorlenko V.M."/>
        </authorList>
    </citation>
    <scope>NUCLEOTIDE SEQUENCE [LARGE SCALE GENOMIC DNA]</scope>
    <source>
        <strain evidence="15">isl-2</strain>
    </source>
</reference>
<accession>A0A178MH21</accession>
<evidence type="ECO:0000313" key="15">
    <source>
        <dbReference type="Proteomes" id="UP000078287"/>
    </source>
</evidence>
<protein>
    <recommendedName>
        <fullName evidence="9">DNA 3'-5' helicase</fullName>
        <ecNumber evidence="9">5.6.2.4</ecNumber>
    </recommendedName>
</protein>
<evidence type="ECO:0000256" key="5">
    <source>
        <dbReference type="ARBA" id="ARBA00022840"/>
    </source>
</evidence>
<dbReference type="InterPro" id="IPR014016">
    <property type="entry name" value="UvrD-like_ATP-bd"/>
</dbReference>
<dbReference type="Proteomes" id="UP000078287">
    <property type="component" value="Unassembled WGS sequence"/>
</dbReference>
<organism evidence="14 15">
    <name type="scientific">Chloroflexus islandicus</name>
    <dbReference type="NCBI Taxonomy" id="1707952"/>
    <lineage>
        <taxon>Bacteria</taxon>
        <taxon>Bacillati</taxon>
        <taxon>Chloroflexota</taxon>
        <taxon>Chloroflexia</taxon>
        <taxon>Chloroflexales</taxon>
        <taxon>Chloroflexineae</taxon>
        <taxon>Chloroflexaceae</taxon>
        <taxon>Chloroflexus</taxon>
    </lineage>
</organism>
<evidence type="ECO:0000256" key="10">
    <source>
        <dbReference type="ARBA" id="ARBA00048988"/>
    </source>
</evidence>
<dbReference type="InterPro" id="IPR027417">
    <property type="entry name" value="P-loop_NTPase"/>
</dbReference>
<dbReference type="GO" id="GO:0003677">
    <property type="term" value="F:DNA binding"/>
    <property type="evidence" value="ECO:0007669"/>
    <property type="project" value="UniProtKB-KW"/>
</dbReference>
<dbReference type="RefSeq" id="WP_066784627.1">
    <property type="nucleotide sequence ID" value="NZ_LWQS01000038.1"/>
</dbReference>
<keyword evidence="3 11" id="KW-0378">Hydrolase</keyword>
<dbReference type="InterPro" id="IPR014017">
    <property type="entry name" value="DNA_helicase_UvrD-like_C"/>
</dbReference>
<keyword evidence="6" id="KW-0238">DNA-binding</keyword>
<dbReference type="GO" id="GO:0033202">
    <property type="term" value="C:DNA helicase complex"/>
    <property type="evidence" value="ECO:0007669"/>
    <property type="project" value="TreeGrafter"/>
</dbReference>
<dbReference type="PROSITE" id="PS51217">
    <property type="entry name" value="UVRD_HELICASE_CTER"/>
    <property type="match status" value="1"/>
</dbReference>
<dbReference type="GO" id="GO:0043138">
    <property type="term" value="F:3'-5' DNA helicase activity"/>
    <property type="evidence" value="ECO:0007669"/>
    <property type="project" value="UniProtKB-EC"/>
</dbReference>
<comment type="similarity">
    <text evidence="1">Belongs to the helicase family. UvrD subfamily.</text>
</comment>
<comment type="caution">
    <text evidence="14">The sequence shown here is derived from an EMBL/GenBank/DDBJ whole genome shotgun (WGS) entry which is preliminary data.</text>
</comment>
<dbReference type="InterPro" id="IPR013986">
    <property type="entry name" value="DExx_box_DNA_helicase_dom_sf"/>
</dbReference>
<dbReference type="Gene3D" id="1.10.10.160">
    <property type="match status" value="1"/>
</dbReference>
<evidence type="ECO:0000256" key="2">
    <source>
        <dbReference type="ARBA" id="ARBA00022741"/>
    </source>
</evidence>
<dbReference type="GO" id="GO:0000725">
    <property type="term" value="P:recombinational repair"/>
    <property type="evidence" value="ECO:0007669"/>
    <property type="project" value="TreeGrafter"/>
</dbReference>
<proteinExistence type="inferred from homology"/>
<comment type="catalytic activity">
    <reaction evidence="8">
        <text>Couples ATP hydrolysis with the unwinding of duplex DNA by translocating in the 3'-5' direction.</text>
        <dbReference type="EC" id="5.6.2.4"/>
    </reaction>
</comment>
<comment type="catalytic activity">
    <reaction evidence="10">
        <text>ATP + H2O = ADP + phosphate + H(+)</text>
        <dbReference type="Rhea" id="RHEA:13065"/>
        <dbReference type="ChEBI" id="CHEBI:15377"/>
        <dbReference type="ChEBI" id="CHEBI:15378"/>
        <dbReference type="ChEBI" id="CHEBI:30616"/>
        <dbReference type="ChEBI" id="CHEBI:43474"/>
        <dbReference type="ChEBI" id="CHEBI:456216"/>
        <dbReference type="EC" id="5.6.2.4"/>
    </reaction>
</comment>
<evidence type="ECO:0000256" key="11">
    <source>
        <dbReference type="PROSITE-ProRule" id="PRU00560"/>
    </source>
</evidence>
<evidence type="ECO:0000256" key="9">
    <source>
        <dbReference type="ARBA" id="ARBA00034808"/>
    </source>
</evidence>
<dbReference type="CDD" id="cd17932">
    <property type="entry name" value="DEXQc_UvrD"/>
    <property type="match status" value="1"/>
</dbReference>
<dbReference type="FunFam" id="1.10.10.160:FF:000001">
    <property type="entry name" value="ATP-dependent DNA helicase"/>
    <property type="match status" value="1"/>
</dbReference>
<dbReference type="GO" id="GO:0009314">
    <property type="term" value="P:response to radiation"/>
    <property type="evidence" value="ECO:0007669"/>
    <property type="project" value="UniProtKB-ARBA"/>
</dbReference>
<dbReference type="Pfam" id="PF13361">
    <property type="entry name" value="UvrD_C"/>
    <property type="match status" value="1"/>
</dbReference>
<evidence type="ECO:0000256" key="1">
    <source>
        <dbReference type="ARBA" id="ARBA00009922"/>
    </source>
</evidence>
<dbReference type="GO" id="GO:0005829">
    <property type="term" value="C:cytosol"/>
    <property type="evidence" value="ECO:0007669"/>
    <property type="project" value="TreeGrafter"/>
</dbReference>
<dbReference type="PANTHER" id="PTHR11070:SF2">
    <property type="entry name" value="ATP-DEPENDENT DNA HELICASE SRS2"/>
    <property type="match status" value="1"/>
</dbReference>
<dbReference type="Gene3D" id="3.40.50.300">
    <property type="entry name" value="P-loop containing nucleotide triphosphate hydrolases"/>
    <property type="match status" value="2"/>
</dbReference>
<evidence type="ECO:0000259" key="13">
    <source>
        <dbReference type="PROSITE" id="PS51217"/>
    </source>
</evidence>
<dbReference type="SUPFAM" id="SSF52540">
    <property type="entry name" value="P-loop containing nucleoside triphosphate hydrolases"/>
    <property type="match status" value="1"/>
</dbReference>
<keyword evidence="5 11" id="KW-0067">ATP-binding</keyword>
<evidence type="ECO:0000256" key="6">
    <source>
        <dbReference type="ARBA" id="ARBA00023125"/>
    </source>
</evidence>
<dbReference type="Pfam" id="PF00580">
    <property type="entry name" value="UvrD-helicase"/>
    <property type="match status" value="1"/>
</dbReference>
<dbReference type="FunFam" id="1.10.486.10:FF:000003">
    <property type="entry name" value="ATP-dependent DNA helicase"/>
    <property type="match status" value="1"/>
</dbReference>
<feature type="binding site" evidence="11">
    <location>
        <begin position="28"/>
        <end position="35"/>
    </location>
    <ligand>
        <name>ATP</name>
        <dbReference type="ChEBI" id="CHEBI:30616"/>
    </ligand>
</feature>
<evidence type="ECO:0000259" key="12">
    <source>
        <dbReference type="PROSITE" id="PS51198"/>
    </source>
</evidence>
<evidence type="ECO:0000256" key="3">
    <source>
        <dbReference type="ARBA" id="ARBA00022801"/>
    </source>
</evidence>
<dbReference type="PANTHER" id="PTHR11070">
    <property type="entry name" value="UVRD / RECB / PCRA DNA HELICASE FAMILY MEMBER"/>
    <property type="match status" value="1"/>
</dbReference>
<dbReference type="InterPro" id="IPR000212">
    <property type="entry name" value="DNA_helicase_UvrD/REP"/>
</dbReference>
<dbReference type="CDD" id="cd18807">
    <property type="entry name" value="SF1_C_UvrD"/>
    <property type="match status" value="1"/>
</dbReference>